<dbReference type="Proteomes" id="UP000593568">
    <property type="component" value="Unassembled WGS sequence"/>
</dbReference>
<protein>
    <submittedName>
        <fullName evidence="1">Uncharacterized protein</fullName>
    </submittedName>
</protein>
<evidence type="ECO:0000313" key="2">
    <source>
        <dbReference type="Proteomes" id="UP000593568"/>
    </source>
</evidence>
<dbReference type="AlphaFoldDB" id="A0A7J9F8C3"/>
<sequence>ALLDSNFYVLGSTQASFRTRTCFASSKVNGARTSKPKITWTAKKDKLTKFNSKDLKAIFNNMDPQEFRSISKCTIAPKVLTILETAHKWYSNAKLVLKVLRSLTKCFSIKVTTIEKLVKDTNIMRIDKLIRSLQTFDMILEETKKGKVKTKENIALQHAS</sequence>
<feature type="non-terminal residue" evidence="1">
    <location>
        <position position="160"/>
    </location>
</feature>
<reference evidence="1 2" key="1">
    <citation type="journal article" date="2019" name="Genome Biol. Evol.">
        <title>Insights into the evolution of the New World diploid cottons (Gossypium, subgenus Houzingenia) based on genome sequencing.</title>
        <authorList>
            <person name="Grover C.E."/>
            <person name="Arick M.A. 2nd"/>
            <person name="Thrash A."/>
            <person name="Conover J.L."/>
            <person name="Sanders W.S."/>
            <person name="Peterson D.G."/>
            <person name="Frelichowski J.E."/>
            <person name="Scheffler J.A."/>
            <person name="Scheffler B.E."/>
            <person name="Wendel J.F."/>
        </authorList>
    </citation>
    <scope>NUCLEOTIDE SEQUENCE [LARGE SCALE GENOMIC DNA]</scope>
    <source>
        <strain evidence="1">8</strain>
        <tissue evidence="1">Leaf</tissue>
    </source>
</reference>
<keyword evidence="2" id="KW-1185">Reference proteome</keyword>
<name>A0A7J9F8C3_9ROSI</name>
<evidence type="ECO:0000313" key="1">
    <source>
        <dbReference type="EMBL" id="MBA0781461.1"/>
    </source>
</evidence>
<dbReference type="EMBL" id="JABEZW010000012">
    <property type="protein sequence ID" value="MBA0781461.1"/>
    <property type="molecule type" value="Genomic_DNA"/>
</dbReference>
<gene>
    <name evidence="1" type="ORF">Gotri_002385</name>
</gene>
<proteinExistence type="predicted"/>
<organism evidence="1 2">
    <name type="scientific">Gossypium trilobum</name>
    <dbReference type="NCBI Taxonomy" id="34281"/>
    <lineage>
        <taxon>Eukaryota</taxon>
        <taxon>Viridiplantae</taxon>
        <taxon>Streptophyta</taxon>
        <taxon>Embryophyta</taxon>
        <taxon>Tracheophyta</taxon>
        <taxon>Spermatophyta</taxon>
        <taxon>Magnoliopsida</taxon>
        <taxon>eudicotyledons</taxon>
        <taxon>Gunneridae</taxon>
        <taxon>Pentapetalae</taxon>
        <taxon>rosids</taxon>
        <taxon>malvids</taxon>
        <taxon>Malvales</taxon>
        <taxon>Malvaceae</taxon>
        <taxon>Malvoideae</taxon>
        <taxon>Gossypium</taxon>
    </lineage>
</organism>
<accession>A0A7J9F8C3</accession>
<comment type="caution">
    <text evidence="1">The sequence shown here is derived from an EMBL/GenBank/DDBJ whole genome shotgun (WGS) entry which is preliminary data.</text>
</comment>